<dbReference type="PANTHER" id="PTHR46558">
    <property type="entry name" value="TRACRIPTIONAL REGULATORY PROTEIN-RELATED-RELATED"/>
    <property type="match status" value="1"/>
</dbReference>
<evidence type="ECO:0000313" key="4">
    <source>
        <dbReference type="Proteomes" id="UP000290567"/>
    </source>
</evidence>
<feature type="domain" description="HTH cro/C1-type" evidence="2">
    <location>
        <begin position="5"/>
        <end position="59"/>
    </location>
</feature>
<comment type="caution">
    <text evidence="3">The sequence shown here is derived from an EMBL/GenBank/DDBJ whole genome shotgun (WGS) entry which is preliminary data.</text>
</comment>
<sequence length="66" mass="7906">MQNRIQELRKERRMTQSELADHLEVTRQTIISLENGRYNASLLLAHKVARFFDLAIEEVFIFEEEQ</sequence>
<dbReference type="AlphaFoldDB" id="A0A4P5P3D3"/>
<keyword evidence="4" id="KW-1185">Reference proteome</keyword>
<dbReference type="SMART" id="SM00530">
    <property type="entry name" value="HTH_XRE"/>
    <property type="match status" value="1"/>
</dbReference>
<dbReference type="InterPro" id="IPR001387">
    <property type="entry name" value="Cro/C1-type_HTH"/>
</dbReference>
<dbReference type="EMBL" id="BJCC01000001">
    <property type="protein sequence ID" value="GCF92245.1"/>
    <property type="molecule type" value="Genomic_DNA"/>
</dbReference>
<evidence type="ECO:0000313" key="3">
    <source>
        <dbReference type="EMBL" id="GCF92245.1"/>
    </source>
</evidence>
<protein>
    <submittedName>
        <fullName evidence="3">Transcriptional regulator</fullName>
    </submittedName>
</protein>
<dbReference type="GO" id="GO:0003677">
    <property type="term" value="F:DNA binding"/>
    <property type="evidence" value="ECO:0007669"/>
    <property type="project" value="UniProtKB-KW"/>
</dbReference>
<dbReference type="Gene3D" id="1.10.260.40">
    <property type="entry name" value="lambda repressor-like DNA-binding domains"/>
    <property type="match status" value="1"/>
</dbReference>
<name>A0A4P5P3D3_9ENTE</name>
<keyword evidence="1" id="KW-0238">DNA-binding</keyword>
<dbReference type="PROSITE" id="PS50943">
    <property type="entry name" value="HTH_CROC1"/>
    <property type="match status" value="1"/>
</dbReference>
<dbReference type="OrthoDB" id="6386941at2"/>
<evidence type="ECO:0000259" key="2">
    <source>
        <dbReference type="PROSITE" id="PS50943"/>
    </source>
</evidence>
<dbReference type="Pfam" id="PF01381">
    <property type="entry name" value="HTH_3"/>
    <property type="match status" value="1"/>
</dbReference>
<organism evidence="3 4">
    <name type="scientific">Enterococcus florum</name>
    <dbReference type="NCBI Taxonomy" id="2480627"/>
    <lineage>
        <taxon>Bacteria</taxon>
        <taxon>Bacillati</taxon>
        <taxon>Bacillota</taxon>
        <taxon>Bacilli</taxon>
        <taxon>Lactobacillales</taxon>
        <taxon>Enterococcaceae</taxon>
        <taxon>Enterococcus</taxon>
    </lineage>
</organism>
<proteinExistence type="predicted"/>
<dbReference type="InterPro" id="IPR010982">
    <property type="entry name" value="Lambda_DNA-bd_dom_sf"/>
</dbReference>
<dbReference type="PANTHER" id="PTHR46558:SF4">
    <property type="entry name" value="DNA-BIDING PHAGE PROTEIN"/>
    <property type="match status" value="1"/>
</dbReference>
<accession>A0A4P5P3D3</accession>
<dbReference type="RefSeq" id="WP_146620763.1">
    <property type="nucleotide sequence ID" value="NZ_BJCC01000001.1"/>
</dbReference>
<dbReference type="SUPFAM" id="SSF47413">
    <property type="entry name" value="lambda repressor-like DNA-binding domains"/>
    <property type="match status" value="1"/>
</dbReference>
<dbReference type="Proteomes" id="UP000290567">
    <property type="component" value="Unassembled WGS sequence"/>
</dbReference>
<gene>
    <name evidence="3" type="ORF">NRIC_01360</name>
</gene>
<dbReference type="CDD" id="cd00093">
    <property type="entry name" value="HTH_XRE"/>
    <property type="match status" value="1"/>
</dbReference>
<reference evidence="4" key="1">
    <citation type="submission" date="2019-02" db="EMBL/GenBank/DDBJ databases">
        <title>Draft genome sequence of Enterococcus sp. Gos25-1.</title>
        <authorList>
            <person name="Tanaka N."/>
            <person name="Shiwa Y."/>
            <person name="Fujita N."/>
        </authorList>
    </citation>
    <scope>NUCLEOTIDE SEQUENCE [LARGE SCALE GENOMIC DNA]</scope>
    <source>
        <strain evidence="4">Gos25-1</strain>
    </source>
</reference>
<evidence type="ECO:0000256" key="1">
    <source>
        <dbReference type="ARBA" id="ARBA00023125"/>
    </source>
</evidence>